<dbReference type="EMBL" id="JNSK01000077">
    <property type="protein sequence ID" value="KGA16017.1"/>
    <property type="molecule type" value="Genomic_DNA"/>
</dbReference>
<gene>
    <name evidence="6" type="ORF">GM50_15610</name>
</gene>
<organism evidence="6">
    <name type="scientific">freshwater metagenome</name>
    <dbReference type="NCBI Taxonomy" id="449393"/>
    <lineage>
        <taxon>unclassified sequences</taxon>
        <taxon>metagenomes</taxon>
        <taxon>ecological metagenomes</taxon>
    </lineage>
</organism>
<comment type="similarity">
    <text evidence="2">Belongs to the RRF family.</text>
</comment>
<dbReference type="PANTHER" id="PTHR20982">
    <property type="entry name" value="RIBOSOME RECYCLING FACTOR"/>
    <property type="match status" value="1"/>
</dbReference>
<comment type="subcellular location">
    <subcellularLocation>
        <location evidence="1">Cytoplasm</location>
    </subcellularLocation>
</comment>
<evidence type="ECO:0000256" key="4">
    <source>
        <dbReference type="ARBA" id="ARBA00022917"/>
    </source>
</evidence>
<dbReference type="Pfam" id="PF01765">
    <property type="entry name" value="RRF"/>
    <property type="match status" value="1"/>
</dbReference>
<dbReference type="FunFam" id="1.10.132.20:FF:000001">
    <property type="entry name" value="Ribosome-recycling factor"/>
    <property type="match status" value="1"/>
</dbReference>
<dbReference type="Gene3D" id="1.10.132.20">
    <property type="entry name" value="Ribosome-recycling factor"/>
    <property type="match status" value="1"/>
</dbReference>
<dbReference type="FunFam" id="3.30.1360.40:FF:000001">
    <property type="entry name" value="Ribosome-recycling factor"/>
    <property type="match status" value="1"/>
</dbReference>
<name>A0A094PY50_9ZZZZ</name>
<evidence type="ECO:0000256" key="1">
    <source>
        <dbReference type="ARBA" id="ARBA00004496"/>
    </source>
</evidence>
<dbReference type="SUPFAM" id="SSF55194">
    <property type="entry name" value="Ribosome recycling factor, RRF"/>
    <property type="match status" value="1"/>
</dbReference>
<evidence type="ECO:0000256" key="2">
    <source>
        <dbReference type="ARBA" id="ARBA00005912"/>
    </source>
</evidence>
<reference evidence="6" key="1">
    <citation type="submission" date="2014-05" db="EMBL/GenBank/DDBJ databases">
        <title>Key roles for freshwater Actinobacteria revealed by deep metagenomic sequencing.</title>
        <authorList>
            <person name="Ghai R."/>
            <person name="Mizuno C.M."/>
            <person name="Picazo A."/>
            <person name="Camacho A."/>
            <person name="Rodriguez-Valera F."/>
        </authorList>
    </citation>
    <scope>NUCLEOTIDE SEQUENCE</scope>
</reference>
<dbReference type="GO" id="GO:0006412">
    <property type="term" value="P:translation"/>
    <property type="evidence" value="ECO:0007669"/>
    <property type="project" value="UniProtKB-KW"/>
</dbReference>
<dbReference type="InterPro" id="IPR023584">
    <property type="entry name" value="Ribosome_recyc_fac_dom"/>
</dbReference>
<dbReference type="HAMAP" id="MF_00040">
    <property type="entry name" value="RRF"/>
    <property type="match status" value="1"/>
</dbReference>
<protein>
    <submittedName>
        <fullName evidence="6">Ribosome recycling factor</fullName>
    </submittedName>
</protein>
<dbReference type="PANTHER" id="PTHR20982:SF3">
    <property type="entry name" value="MITOCHONDRIAL RIBOSOME RECYCLING FACTOR PSEUDO 1"/>
    <property type="match status" value="1"/>
</dbReference>
<evidence type="ECO:0000256" key="3">
    <source>
        <dbReference type="ARBA" id="ARBA00022490"/>
    </source>
</evidence>
<dbReference type="CDD" id="cd00520">
    <property type="entry name" value="RRF"/>
    <property type="match status" value="1"/>
</dbReference>
<dbReference type="GO" id="GO:0043023">
    <property type="term" value="F:ribosomal large subunit binding"/>
    <property type="evidence" value="ECO:0007669"/>
    <property type="project" value="TreeGrafter"/>
</dbReference>
<feature type="domain" description="Ribosome recycling factor" evidence="5">
    <location>
        <begin position="23"/>
        <end position="185"/>
    </location>
</feature>
<dbReference type="GO" id="GO:0005737">
    <property type="term" value="C:cytoplasm"/>
    <property type="evidence" value="ECO:0007669"/>
    <property type="project" value="UniProtKB-SubCell"/>
</dbReference>
<dbReference type="InterPro" id="IPR036191">
    <property type="entry name" value="RRF_sf"/>
</dbReference>
<dbReference type="InterPro" id="IPR002661">
    <property type="entry name" value="Ribosome_recyc_fac"/>
</dbReference>
<sequence length="187" mass="20919">MADIATLLADAESKMNKAVEVAKDDFGAIRTGRAHPAMFNKIMVDYYGTYTSLSQLATIQIPESRMAVISPFDKGAMTGIEKAIRDSDLGVNPQTDGVVIRVNFPQLTEERRKDYIKVAKTKAEDSKISMRNIRRHAKEAMEKLEKDGDIGKDDVARGEKELEKITAEHVAKIDELLKHKETELLEV</sequence>
<dbReference type="AlphaFoldDB" id="A0A094PY50"/>
<keyword evidence="3" id="KW-0963">Cytoplasm</keyword>
<proteinExistence type="inferred from homology"/>
<accession>A0A094PY50</accession>
<dbReference type="Gene3D" id="3.30.1360.40">
    <property type="match status" value="1"/>
</dbReference>
<keyword evidence="4" id="KW-0648">Protein biosynthesis</keyword>
<evidence type="ECO:0000259" key="5">
    <source>
        <dbReference type="Pfam" id="PF01765"/>
    </source>
</evidence>
<dbReference type="NCBIfam" id="TIGR00496">
    <property type="entry name" value="frr"/>
    <property type="match status" value="1"/>
</dbReference>
<evidence type="ECO:0000313" key="6">
    <source>
        <dbReference type="EMBL" id="KGA16017.1"/>
    </source>
</evidence>
<comment type="caution">
    <text evidence="6">The sequence shown here is derived from an EMBL/GenBank/DDBJ whole genome shotgun (WGS) entry which is preliminary data.</text>
</comment>